<protein>
    <submittedName>
        <fullName evidence="1">Selenium-dependent hydroxylase accessory protein YqeC</fullName>
    </submittedName>
</protein>
<dbReference type="InterPro" id="IPR017587">
    <property type="entry name" value="YqeC"/>
</dbReference>
<sequence>MSDITTLVDILEPVRGITAVIGGGGKSTLLARGGRALSQHGHRVALATSTHMLPVDGLAYAETLEELAPEARKAPLIQLGRLEASTGKLTAPAEPWDSIAAAADYVLVEADGSRGLPFKAHSEREPQIPSGCARVIYVAGATGFGLPIYDVVHRPQLFRDLLGVAIDEPASPELIAAGIVAEGLVGMPDDLVIVNQAERPGAQRDARALAAALTPLIDCPVFAGSLRDGELVRLA</sequence>
<comment type="caution">
    <text evidence="1">The sequence shown here is derived from an EMBL/GenBank/DDBJ whole genome shotgun (WGS) entry which is preliminary data.</text>
</comment>
<dbReference type="SUPFAM" id="SSF52540">
    <property type="entry name" value="P-loop containing nucleoside triphosphate hydrolases"/>
    <property type="match status" value="1"/>
</dbReference>
<evidence type="ECO:0000313" key="2">
    <source>
        <dbReference type="Proteomes" id="UP000746751"/>
    </source>
</evidence>
<reference evidence="1" key="2">
    <citation type="submission" date="2021-09" db="EMBL/GenBank/DDBJ databases">
        <authorList>
            <person name="Gilroy R."/>
        </authorList>
    </citation>
    <scope>NUCLEOTIDE SEQUENCE</scope>
    <source>
        <strain evidence="1">ChiGjej2B2-7701</strain>
    </source>
</reference>
<dbReference type="AlphaFoldDB" id="A0A921LTK9"/>
<dbReference type="InterPro" id="IPR027417">
    <property type="entry name" value="P-loop_NTPase"/>
</dbReference>
<dbReference type="NCBIfam" id="TIGR03172">
    <property type="entry name" value="selenium cofactor biosynthesis protein YqeC"/>
    <property type="match status" value="1"/>
</dbReference>
<reference evidence="1" key="1">
    <citation type="journal article" date="2021" name="PeerJ">
        <title>Extensive microbial diversity within the chicken gut microbiome revealed by metagenomics and culture.</title>
        <authorList>
            <person name="Gilroy R."/>
            <person name="Ravi A."/>
            <person name="Getino M."/>
            <person name="Pursley I."/>
            <person name="Horton D.L."/>
            <person name="Alikhan N.F."/>
            <person name="Baker D."/>
            <person name="Gharbi K."/>
            <person name="Hall N."/>
            <person name="Watson M."/>
            <person name="Adriaenssens E.M."/>
            <person name="Foster-Nyarko E."/>
            <person name="Jarju S."/>
            <person name="Secka A."/>
            <person name="Antonio M."/>
            <person name="Oren A."/>
            <person name="Chaudhuri R.R."/>
            <person name="La Ragione R."/>
            <person name="Hildebrand F."/>
            <person name="Pallen M.J."/>
        </authorList>
    </citation>
    <scope>NUCLEOTIDE SEQUENCE</scope>
    <source>
        <strain evidence="1">ChiGjej2B2-7701</strain>
    </source>
</reference>
<organism evidence="1 2">
    <name type="scientific">Collinsella ihumii</name>
    <dbReference type="NCBI Taxonomy" id="1720204"/>
    <lineage>
        <taxon>Bacteria</taxon>
        <taxon>Bacillati</taxon>
        <taxon>Actinomycetota</taxon>
        <taxon>Coriobacteriia</taxon>
        <taxon>Coriobacteriales</taxon>
        <taxon>Coriobacteriaceae</taxon>
        <taxon>Collinsella</taxon>
    </lineage>
</organism>
<dbReference type="EMBL" id="DYVF01000050">
    <property type="protein sequence ID" value="HJG31438.1"/>
    <property type="molecule type" value="Genomic_DNA"/>
</dbReference>
<name>A0A921LTK9_9ACTN</name>
<accession>A0A921LTK9</accession>
<dbReference type="Proteomes" id="UP000746751">
    <property type="component" value="Unassembled WGS sequence"/>
</dbReference>
<gene>
    <name evidence="1" type="primary">yqeC</name>
    <name evidence="1" type="ORF">K8U80_08605</name>
</gene>
<proteinExistence type="predicted"/>
<evidence type="ECO:0000313" key="1">
    <source>
        <dbReference type="EMBL" id="HJG31438.1"/>
    </source>
</evidence>
<dbReference type="Pfam" id="PF19842">
    <property type="entry name" value="YqeC"/>
    <property type="match status" value="1"/>
</dbReference>